<sequence length="104" mass="11620">MCRAARSSPSPCLLAPTQLVWDLLNYLQVGVGTVRVEMMHLMSGRKGIRIVAGLSRKATWLQAGSSQGTIGRDVYFSLKDVQQQGGSSHGTMRWRDYFSREDMQ</sequence>
<evidence type="ECO:0000313" key="2">
    <source>
        <dbReference type="Proteomes" id="UP001054821"/>
    </source>
</evidence>
<organism evidence="1 2">
    <name type="scientific">Prunus dulcis</name>
    <name type="common">Almond</name>
    <name type="synonym">Amygdalus dulcis</name>
    <dbReference type="NCBI Taxonomy" id="3755"/>
    <lineage>
        <taxon>Eukaryota</taxon>
        <taxon>Viridiplantae</taxon>
        <taxon>Streptophyta</taxon>
        <taxon>Embryophyta</taxon>
        <taxon>Tracheophyta</taxon>
        <taxon>Spermatophyta</taxon>
        <taxon>Magnoliopsida</taxon>
        <taxon>eudicotyledons</taxon>
        <taxon>Gunneridae</taxon>
        <taxon>Pentapetalae</taxon>
        <taxon>rosids</taxon>
        <taxon>fabids</taxon>
        <taxon>Rosales</taxon>
        <taxon>Rosaceae</taxon>
        <taxon>Amygdaloideae</taxon>
        <taxon>Amygdaleae</taxon>
        <taxon>Prunus</taxon>
    </lineage>
</organism>
<keyword evidence="2" id="KW-1185">Reference proteome</keyword>
<dbReference type="EMBL" id="JAJFAZ020000003">
    <property type="protein sequence ID" value="KAI5338101.1"/>
    <property type="molecule type" value="Genomic_DNA"/>
</dbReference>
<dbReference type="Proteomes" id="UP001054821">
    <property type="component" value="Chromosome 3"/>
</dbReference>
<proteinExistence type="predicted"/>
<comment type="caution">
    <text evidence="1">The sequence shown here is derived from an EMBL/GenBank/DDBJ whole genome shotgun (WGS) entry which is preliminary data.</text>
</comment>
<dbReference type="AlphaFoldDB" id="A0AAD4W9L3"/>
<gene>
    <name evidence="1" type="ORF">L3X38_017372</name>
</gene>
<protein>
    <submittedName>
        <fullName evidence="1">Uncharacterized protein</fullName>
    </submittedName>
</protein>
<reference evidence="1 2" key="1">
    <citation type="journal article" date="2022" name="G3 (Bethesda)">
        <title>Whole-genome sequence and methylome profiling of the almond [Prunus dulcis (Mill.) D.A. Webb] cultivar 'Nonpareil'.</title>
        <authorList>
            <person name="D'Amico-Willman K.M."/>
            <person name="Ouma W.Z."/>
            <person name="Meulia T."/>
            <person name="Sideli G.M."/>
            <person name="Gradziel T.M."/>
            <person name="Fresnedo-Ramirez J."/>
        </authorList>
    </citation>
    <scope>NUCLEOTIDE SEQUENCE [LARGE SCALE GENOMIC DNA]</scope>
    <source>
        <strain evidence="1">Clone GOH B32 T37-40</strain>
    </source>
</reference>
<evidence type="ECO:0000313" key="1">
    <source>
        <dbReference type="EMBL" id="KAI5338101.1"/>
    </source>
</evidence>
<name>A0AAD4W9L3_PRUDU</name>
<accession>A0AAD4W9L3</accession>